<name>A0A5C7HJ23_9ROSI</name>
<evidence type="ECO:0000313" key="2">
    <source>
        <dbReference type="Proteomes" id="UP000323000"/>
    </source>
</evidence>
<gene>
    <name evidence="1" type="ORF">EZV62_018320</name>
</gene>
<accession>A0A5C7HJ23</accession>
<dbReference type="EMBL" id="VAHF01000008">
    <property type="protein sequence ID" value="TXG57007.1"/>
    <property type="molecule type" value="Genomic_DNA"/>
</dbReference>
<sequence>MAESEIVKLYENLSLADEDGEIHEMSEEDQKDGVVDVDLYLVGKVLSRGKKSDLAMRIGHVSKECSDEVAKVEALKGDSSKYSSWMRASIPDRQQIRLNHYKEGISMVQSSLLKERREVNEEGQQNSRSESMISQLEILTDSVMESKKKKLGPPVEPKADNNKKLIVVDDVYIGPGLIASGSCANEFRSIGISARPLLEKELNEELAMVCSTKSDMQTSPKRANTRN</sequence>
<proteinExistence type="predicted"/>
<keyword evidence="2" id="KW-1185">Reference proteome</keyword>
<organism evidence="1 2">
    <name type="scientific">Acer yangbiense</name>
    <dbReference type="NCBI Taxonomy" id="1000413"/>
    <lineage>
        <taxon>Eukaryota</taxon>
        <taxon>Viridiplantae</taxon>
        <taxon>Streptophyta</taxon>
        <taxon>Embryophyta</taxon>
        <taxon>Tracheophyta</taxon>
        <taxon>Spermatophyta</taxon>
        <taxon>Magnoliopsida</taxon>
        <taxon>eudicotyledons</taxon>
        <taxon>Gunneridae</taxon>
        <taxon>Pentapetalae</taxon>
        <taxon>rosids</taxon>
        <taxon>malvids</taxon>
        <taxon>Sapindales</taxon>
        <taxon>Sapindaceae</taxon>
        <taxon>Hippocastanoideae</taxon>
        <taxon>Acereae</taxon>
        <taxon>Acer</taxon>
    </lineage>
</organism>
<protein>
    <submittedName>
        <fullName evidence="1">Uncharacterized protein</fullName>
    </submittedName>
</protein>
<comment type="caution">
    <text evidence="1">The sequence shown here is derived from an EMBL/GenBank/DDBJ whole genome shotgun (WGS) entry which is preliminary data.</text>
</comment>
<dbReference type="AlphaFoldDB" id="A0A5C7HJ23"/>
<evidence type="ECO:0000313" key="1">
    <source>
        <dbReference type="EMBL" id="TXG57007.1"/>
    </source>
</evidence>
<dbReference type="Proteomes" id="UP000323000">
    <property type="component" value="Chromosome 8"/>
</dbReference>
<reference evidence="2" key="1">
    <citation type="journal article" date="2019" name="Gigascience">
        <title>De novo genome assembly of the endangered Acer yangbiense, a plant species with extremely small populations endemic to Yunnan Province, China.</title>
        <authorList>
            <person name="Yang J."/>
            <person name="Wariss H.M."/>
            <person name="Tao L."/>
            <person name="Zhang R."/>
            <person name="Yun Q."/>
            <person name="Hollingsworth P."/>
            <person name="Dao Z."/>
            <person name="Luo G."/>
            <person name="Guo H."/>
            <person name="Ma Y."/>
            <person name="Sun W."/>
        </authorList>
    </citation>
    <scope>NUCLEOTIDE SEQUENCE [LARGE SCALE GENOMIC DNA]</scope>
    <source>
        <strain evidence="2">cv. Malutang</strain>
    </source>
</reference>